<proteinExistence type="inferred from homology"/>
<dbReference type="InterPro" id="IPR013546">
    <property type="entry name" value="PII_UdlTrfase/GS_AdlTrfase"/>
</dbReference>
<dbReference type="Gene3D" id="3.30.70.260">
    <property type="match status" value="1"/>
</dbReference>
<dbReference type="EC" id="2.7.7.59" evidence="7"/>
<comment type="similarity">
    <text evidence="7">Belongs to the GlnD family.</text>
</comment>
<name>A0A1H7KLI6_9SPHN</name>
<dbReference type="GO" id="GO:0008773">
    <property type="term" value="F:[protein-PII] uridylyltransferase activity"/>
    <property type="evidence" value="ECO:0007669"/>
    <property type="project" value="UniProtKB-UniRule"/>
</dbReference>
<accession>A0A1H7KLI6</accession>
<dbReference type="SMART" id="SM00471">
    <property type="entry name" value="HDc"/>
    <property type="match status" value="1"/>
</dbReference>
<keyword evidence="1 7" id="KW-0808">Transferase</keyword>
<feature type="domain" description="ACT" evidence="8">
    <location>
        <begin position="856"/>
        <end position="931"/>
    </location>
</feature>
<dbReference type="Gene3D" id="1.10.3090.10">
    <property type="entry name" value="cca-adding enzyme, domain 2"/>
    <property type="match status" value="1"/>
</dbReference>
<dbReference type="Pfam" id="PF01966">
    <property type="entry name" value="HD"/>
    <property type="match status" value="1"/>
</dbReference>
<evidence type="ECO:0000256" key="2">
    <source>
        <dbReference type="ARBA" id="ARBA00022695"/>
    </source>
</evidence>
<keyword evidence="11" id="KW-1185">Reference proteome</keyword>
<reference evidence="11" key="1">
    <citation type="submission" date="2016-10" db="EMBL/GenBank/DDBJ databases">
        <authorList>
            <person name="Varghese N."/>
            <person name="Submissions S."/>
        </authorList>
    </citation>
    <scope>NUCLEOTIDE SEQUENCE [LARGE SCALE GENOMIC DNA]</scope>
    <source>
        <strain evidence="11">JS21-1</strain>
    </source>
</reference>
<dbReference type="CDD" id="cd00077">
    <property type="entry name" value="HDc"/>
    <property type="match status" value="1"/>
</dbReference>
<evidence type="ECO:0000256" key="4">
    <source>
        <dbReference type="ARBA" id="ARBA00022801"/>
    </source>
</evidence>
<dbReference type="NCBIfam" id="NF003467">
    <property type="entry name" value="PRK05092.1"/>
    <property type="match status" value="1"/>
</dbReference>
<dbReference type="InterPro" id="IPR045865">
    <property type="entry name" value="ACT-like_dom_sf"/>
</dbReference>
<dbReference type="EC" id="3.1.4.-" evidence="7"/>
<gene>
    <name evidence="7" type="primary">glnD</name>
    <name evidence="10" type="ORF">SAMN05216382_1017</name>
</gene>
<dbReference type="PIRSF" id="PIRSF006288">
    <property type="entry name" value="PII_uridyltransf"/>
    <property type="match status" value="1"/>
</dbReference>
<dbReference type="PROSITE" id="PS51831">
    <property type="entry name" value="HD"/>
    <property type="match status" value="1"/>
</dbReference>
<dbReference type="Gene3D" id="3.30.460.10">
    <property type="entry name" value="Beta Polymerase, domain 2"/>
    <property type="match status" value="1"/>
</dbReference>
<dbReference type="Pfam" id="PF08335">
    <property type="entry name" value="GlnD_UR_UTase"/>
    <property type="match status" value="1"/>
</dbReference>
<dbReference type="SUPFAM" id="SSF55021">
    <property type="entry name" value="ACT-like"/>
    <property type="match status" value="2"/>
</dbReference>
<dbReference type="SUPFAM" id="SSF81593">
    <property type="entry name" value="Nucleotidyltransferase substrate binding subunit/domain"/>
    <property type="match status" value="1"/>
</dbReference>
<feature type="domain" description="ACT" evidence="8">
    <location>
        <begin position="745"/>
        <end position="824"/>
    </location>
</feature>
<dbReference type="InterPro" id="IPR003607">
    <property type="entry name" value="HD/PDEase_dom"/>
</dbReference>
<dbReference type="InterPro" id="IPR006674">
    <property type="entry name" value="HD_domain"/>
</dbReference>
<sequence>MLGADAGLPFGTAHAYVCTMRRTFEQLPNRRAIVDRRVLAEALAALPGKGDAQLRRGATAILKAALDAGRAEIARRLTEHPSRGLEAANAQAYLVDQVIVALADFTVARLYPINNPTASERLLLLAVGGYGRGEMAPFSDVDIGFVTPWKQTPWAEQAIESMLYALWDLGLKVGHSSRSLDDMVRQAKGDVTVRTALLEARYLWGDEALYEEAATRFDQEVRSGTEREFVADKLAERNARHIRMGDTRYVVEPNVKEGKGGLRDLHALFWIGKYAYKVRSSRELKEAGLFTADEYRLFHRADNFLWAVRCHLHLIAGRAEDRLTFDYQREIAQRMHYADRPGKPAVERFMQFYFLQAKTVGSLTGLFLAHLEERYNRRHSGERIKRLLRSPRKLNGFTVDRGRLAIPRDDFFAEEPVRLVEAFALAAQTKMEIHPLAMRCATRDAKLAASVRRDPRANALFLDLLTSPNDPELVLRWMNETGVLGRFVPDFARVVAQMQFDMYHHYTVDEHTIRALGLLARIEQGTLKADHPLASAVMEQVVSRRVLYVAVLLHDIAKGRGGDHSVLGAEVALRVCPRLGLTRAETETVSWLVRHHLLMSATAFKRDLSDFKTILDFTATVQSLERLRLLLVLTTVDIRAVGPGTWNGWKGQLLADLYEGAEEVLRLGHKQKGRAERIEAKQEGLRDAMGWDADALAAYVRRLPEPYWIAEPADVLEANARVVTQADDAPLSIAAQVYPERGATLVTVYATDHPGLFFRIAGAINVAGGNIIDARIHTTRDGMALDNFLVQDPLGRPFDEAEQLQRIRVTIEDALAGRVRLTDRLKAKPLPRLRADAFAIEPNVLVDNKASNRFTVVEVNARDRPALLNQLAHALFQSKVTIHSAHVSTYGERAVDTFYLTDLTGDKIALSSKIKGLERRLLAAAAGRALEEAA</sequence>
<organism evidence="10 11">
    <name type="scientific">Sphingomonas palmae</name>
    <dbReference type="NCBI Taxonomy" id="1855283"/>
    <lineage>
        <taxon>Bacteria</taxon>
        <taxon>Pseudomonadati</taxon>
        <taxon>Pseudomonadota</taxon>
        <taxon>Alphaproteobacteria</taxon>
        <taxon>Sphingomonadales</taxon>
        <taxon>Sphingomonadaceae</taxon>
        <taxon>Sphingomonas</taxon>
    </lineage>
</organism>
<dbReference type="Proteomes" id="UP000199214">
    <property type="component" value="Unassembled WGS sequence"/>
</dbReference>
<protein>
    <recommendedName>
        <fullName evidence="7">Bifunctional uridylyltransferase/uridylyl-removing enzyme</fullName>
        <shortName evidence="7">UTase/UR</shortName>
    </recommendedName>
    <alternativeName>
        <fullName evidence="7">Bifunctional [protein-PII] modification enzyme</fullName>
    </alternativeName>
    <alternativeName>
        <fullName evidence="7">Bifunctional nitrogen sensor protein</fullName>
    </alternativeName>
    <domain>
        <recommendedName>
            <fullName evidence="7">[Protein-PII] uridylyltransferase</fullName>
            <shortName evidence="7">PII uridylyltransferase</shortName>
            <shortName evidence="7">UTase</shortName>
            <ecNumber evidence="7">2.7.7.59</ecNumber>
        </recommendedName>
    </domain>
    <domain>
        <recommendedName>
            <fullName evidence="7">[Protein-PII]-UMP uridylyl-removing enzyme</fullName>
            <shortName evidence="7">UR</shortName>
            <ecNumber evidence="7">3.1.4.-</ecNumber>
        </recommendedName>
    </domain>
</protein>
<comment type="catalytic activity">
    <reaction evidence="7">
        <text>[protein-PII]-L-tyrosine + UTP = [protein-PII]-uridylyl-L-tyrosine + diphosphate</text>
        <dbReference type="Rhea" id="RHEA:13673"/>
        <dbReference type="Rhea" id="RHEA-COMP:12147"/>
        <dbReference type="Rhea" id="RHEA-COMP:12148"/>
        <dbReference type="ChEBI" id="CHEBI:33019"/>
        <dbReference type="ChEBI" id="CHEBI:46398"/>
        <dbReference type="ChEBI" id="CHEBI:46858"/>
        <dbReference type="ChEBI" id="CHEBI:90602"/>
        <dbReference type="EC" id="2.7.7.59"/>
    </reaction>
</comment>
<dbReference type="PROSITE" id="PS51671">
    <property type="entry name" value="ACT"/>
    <property type="match status" value="2"/>
</dbReference>
<feature type="domain" description="HD" evidence="9">
    <location>
        <begin position="508"/>
        <end position="630"/>
    </location>
</feature>
<dbReference type="PANTHER" id="PTHR47320:SF1">
    <property type="entry name" value="BIFUNCTIONAL URIDYLYLTRANSFERASE_URIDYLYL-REMOVING ENZYME"/>
    <property type="match status" value="1"/>
</dbReference>
<dbReference type="GO" id="GO:0008081">
    <property type="term" value="F:phosphoric diester hydrolase activity"/>
    <property type="evidence" value="ECO:0007669"/>
    <property type="project" value="UniProtKB-UniRule"/>
</dbReference>
<feature type="region of interest" description="Uridylyltransferase" evidence="7">
    <location>
        <begin position="1"/>
        <end position="393"/>
    </location>
</feature>
<evidence type="ECO:0000256" key="5">
    <source>
        <dbReference type="ARBA" id="ARBA00022842"/>
    </source>
</evidence>
<comment type="caution">
    <text evidence="7">Lacks conserved residue(s) required for the propagation of feature annotation.</text>
</comment>
<dbReference type="NCBIfam" id="TIGR01693">
    <property type="entry name" value="UTase_glnD"/>
    <property type="match status" value="1"/>
</dbReference>
<evidence type="ECO:0000259" key="9">
    <source>
        <dbReference type="PROSITE" id="PS51831"/>
    </source>
</evidence>
<dbReference type="InterPro" id="IPR010043">
    <property type="entry name" value="UTase/UR"/>
</dbReference>
<comment type="catalytic activity">
    <reaction evidence="7">
        <text>[protein-PII]-uridylyl-L-tyrosine + H2O = [protein-PII]-L-tyrosine + UMP + H(+)</text>
        <dbReference type="Rhea" id="RHEA:48600"/>
        <dbReference type="Rhea" id="RHEA-COMP:12147"/>
        <dbReference type="Rhea" id="RHEA-COMP:12148"/>
        <dbReference type="ChEBI" id="CHEBI:15377"/>
        <dbReference type="ChEBI" id="CHEBI:15378"/>
        <dbReference type="ChEBI" id="CHEBI:46858"/>
        <dbReference type="ChEBI" id="CHEBI:57865"/>
        <dbReference type="ChEBI" id="CHEBI:90602"/>
    </reaction>
</comment>
<evidence type="ECO:0000256" key="6">
    <source>
        <dbReference type="ARBA" id="ARBA00023268"/>
    </source>
</evidence>
<dbReference type="HAMAP" id="MF_00277">
    <property type="entry name" value="PII_uridylyl_transf"/>
    <property type="match status" value="1"/>
</dbReference>
<comment type="activity regulation">
    <text evidence="7">Uridylyltransferase (UTase) activity is inhibited by glutamine, while glutamine activates uridylyl-removing (UR) activity.</text>
</comment>
<evidence type="ECO:0000313" key="10">
    <source>
        <dbReference type="EMBL" id="SEK87390.1"/>
    </source>
</evidence>
<dbReference type="InterPro" id="IPR043519">
    <property type="entry name" value="NT_sf"/>
</dbReference>
<keyword evidence="6 7" id="KW-0511">Multifunctional enzyme</keyword>
<comment type="domain">
    <text evidence="7">Has four distinct domains: an N-terminal nucleotidyltransferase (NT) domain responsible for UTase activity, a central HD domain that encodes UR activity, and two C-terminal ACT domains that seem to have a role in glutamine sensing.</text>
</comment>
<dbReference type="SUPFAM" id="SSF81891">
    <property type="entry name" value="Poly A polymerase C-terminal region-like"/>
    <property type="match status" value="1"/>
</dbReference>
<dbReference type="PANTHER" id="PTHR47320">
    <property type="entry name" value="BIFUNCTIONAL URIDYLYLTRANSFERASE/URIDYLYL-REMOVING ENZYME"/>
    <property type="match status" value="1"/>
</dbReference>
<dbReference type="CDD" id="cd05401">
    <property type="entry name" value="NT_GlnE_GlnD_like"/>
    <property type="match status" value="1"/>
</dbReference>
<dbReference type="CDD" id="cd04900">
    <property type="entry name" value="ACT_UUR-like_1"/>
    <property type="match status" value="1"/>
</dbReference>
<evidence type="ECO:0000256" key="7">
    <source>
        <dbReference type="HAMAP-Rule" id="MF_00277"/>
    </source>
</evidence>
<keyword evidence="3" id="KW-0677">Repeat</keyword>
<dbReference type="STRING" id="1855283.SAMN05216382_1017"/>
<evidence type="ECO:0000259" key="8">
    <source>
        <dbReference type="PROSITE" id="PS51671"/>
    </source>
</evidence>
<keyword evidence="2 7" id="KW-0548">Nucleotidyltransferase</keyword>
<dbReference type="AlphaFoldDB" id="A0A1H7KLI6"/>
<evidence type="ECO:0000256" key="3">
    <source>
        <dbReference type="ARBA" id="ARBA00022737"/>
    </source>
</evidence>
<keyword evidence="5 7" id="KW-0460">Magnesium</keyword>
<dbReference type="InterPro" id="IPR002912">
    <property type="entry name" value="ACT_dom"/>
</dbReference>
<comment type="function">
    <text evidence="7">Modifies, by uridylylation and deuridylylation, the PII regulatory proteins (GlnB and homologs), in response to the nitrogen status of the cell that GlnD senses through the glutamine level. Under low glutamine levels, catalyzes the conversion of the PII proteins and UTP to PII-UMP and PPi, while under higher glutamine levels, GlnD hydrolyzes PII-UMP to PII and UMP (deuridylylation). Thus, controls uridylylation state and activity of the PII proteins, and plays an important role in the regulation of nitrogen metabolism.</text>
</comment>
<evidence type="ECO:0000256" key="1">
    <source>
        <dbReference type="ARBA" id="ARBA00022679"/>
    </source>
</evidence>
<dbReference type="GO" id="GO:0006808">
    <property type="term" value="P:regulation of nitrogen utilization"/>
    <property type="evidence" value="ECO:0007669"/>
    <property type="project" value="UniProtKB-UniRule"/>
</dbReference>
<dbReference type="EMBL" id="FNZZ01000002">
    <property type="protein sequence ID" value="SEK87390.1"/>
    <property type="molecule type" value="Genomic_DNA"/>
</dbReference>
<evidence type="ECO:0000313" key="11">
    <source>
        <dbReference type="Proteomes" id="UP000199214"/>
    </source>
</evidence>
<keyword evidence="4 7" id="KW-0378">Hydrolase</keyword>
<dbReference type="CDD" id="cd04899">
    <property type="entry name" value="ACT_ACR-UUR-like_2"/>
    <property type="match status" value="1"/>
</dbReference>
<comment type="cofactor">
    <cofactor evidence="7">
        <name>Mg(2+)</name>
        <dbReference type="ChEBI" id="CHEBI:18420"/>
    </cofactor>
</comment>
<dbReference type="SUPFAM" id="SSF81301">
    <property type="entry name" value="Nucleotidyltransferase"/>
    <property type="match status" value="1"/>
</dbReference>